<proteinExistence type="predicted"/>
<protein>
    <submittedName>
        <fullName evidence="1">CRISPR-associated protein</fullName>
    </submittedName>
</protein>
<dbReference type="AlphaFoldDB" id="I3IHL3"/>
<evidence type="ECO:0000313" key="2">
    <source>
        <dbReference type="Proteomes" id="UP000002985"/>
    </source>
</evidence>
<gene>
    <name evidence="1" type="ORF">KSU1_B0351</name>
</gene>
<evidence type="ECO:0000313" key="1">
    <source>
        <dbReference type="EMBL" id="GAB61208.1"/>
    </source>
</evidence>
<dbReference type="STRING" id="247490.KSU1_B0351"/>
<organism evidence="1 2">
    <name type="scientific">Candidatus Jettenia caeni</name>
    <dbReference type="NCBI Taxonomy" id="247490"/>
    <lineage>
        <taxon>Bacteria</taxon>
        <taxon>Pseudomonadati</taxon>
        <taxon>Planctomycetota</taxon>
        <taxon>Candidatus Brocadiia</taxon>
        <taxon>Candidatus Brocadiales</taxon>
        <taxon>Candidatus Brocadiaceae</taxon>
        <taxon>Candidatus Jettenia</taxon>
    </lineage>
</organism>
<reference evidence="1 2" key="1">
    <citation type="journal article" date="2012" name="FEBS Lett.">
        <title>Anammox organism KSU-1 expresses a NirK-type copper-containing nitrite reductase instead of a NirS-type with cytochrome cd1.</title>
        <authorList>
            <person name="Hira D."/>
            <person name="Toh H."/>
            <person name="Migita C.T."/>
            <person name="Okubo H."/>
            <person name="Nishiyama T."/>
            <person name="Hattori M."/>
            <person name="Furukawa K."/>
            <person name="Fujii T."/>
        </authorList>
    </citation>
    <scope>NUCLEOTIDE SEQUENCE [LARGE SCALE GENOMIC DNA]</scope>
</reference>
<dbReference type="EMBL" id="BAFH01000002">
    <property type="protein sequence ID" value="GAB61208.1"/>
    <property type="molecule type" value="Genomic_DNA"/>
</dbReference>
<keyword evidence="2" id="KW-1185">Reference proteome</keyword>
<accession>I3IHL3</accession>
<sequence>MGFVGSVLGIEKDDFSLYQKIQCGVEISSEYHTTSIPYLTRQGFPGSAANKKSSRTSVEVIVKPSYRVYIAEENIKEDSILSNIQKLIKQQEPVFTPYLGLAQFIASTDFQISEVVEGKLVKNMDTDVNGAFIRGFHGELDFDKINTLSKEENKLRITEFEGLKGIKSPRDFEHAVFTVNLDGGAVPLKNVKNILNIPAWNKYVPIF</sequence>
<comment type="caution">
    <text evidence="1">The sequence shown here is derived from an EMBL/GenBank/DDBJ whole genome shotgun (WGS) entry which is preliminary data.</text>
</comment>
<name>I3IHL3_9BACT</name>
<dbReference type="Proteomes" id="UP000002985">
    <property type="component" value="Unassembled WGS sequence"/>
</dbReference>